<dbReference type="InParanoid" id="A0A2G4YNL3"/>
<dbReference type="Proteomes" id="UP000229730">
    <property type="component" value="Unassembled WGS sequence"/>
</dbReference>
<keyword evidence="6" id="KW-1185">Reference proteome</keyword>
<organism evidence="5 6">
    <name type="scientific">Paremcibacter congregatus</name>
    <dbReference type="NCBI Taxonomy" id="2043170"/>
    <lineage>
        <taxon>Bacteria</taxon>
        <taxon>Pseudomonadati</taxon>
        <taxon>Pseudomonadota</taxon>
        <taxon>Alphaproteobacteria</taxon>
        <taxon>Emcibacterales</taxon>
        <taxon>Emcibacteraceae</taxon>
        <taxon>Paremcibacter</taxon>
    </lineage>
</organism>
<evidence type="ECO:0000256" key="2">
    <source>
        <dbReference type="ARBA" id="ARBA00022723"/>
    </source>
</evidence>
<accession>A0A2G4YNL3</accession>
<dbReference type="InterPro" id="IPR011057">
    <property type="entry name" value="Mss4-like_sf"/>
</dbReference>
<evidence type="ECO:0000256" key="3">
    <source>
        <dbReference type="ARBA" id="ARBA00022833"/>
    </source>
</evidence>
<dbReference type="PROSITE" id="PS51891">
    <property type="entry name" value="CENP_V_GFA"/>
    <property type="match status" value="1"/>
</dbReference>
<evidence type="ECO:0000313" key="5">
    <source>
        <dbReference type="EMBL" id="PHZ83900.1"/>
    </source>
</evidence>
<feature type="domain" description="CENP-V/GFA" evidence="4">
    <location>
        <begin position="4"/>
        <end position="111"/>
    </location>
</feature>
<dbReference type="PANTHER" id="PTHR28620">
    <property type="entry name" value="CENTROMERE PROTEIN V"/>
    <property type="match status" value="1"/>
</dbReference>
<reference evidence="5 6" key="1">
    <citation type="submission" date="2017-10" db="EMBL/GenBank/DDBJ databases">
        <title>Frigbacter circumglobatus gen. nov. sp. nov., isolated from sediment cultured in situ.</title>
        <authorList>
            <person name="Zhao Z."/>
        </authorList>
    </citation>
    <scope>NUCLEOTIDE SEQUENCE [LARGE SCALE GENOMIC DNA]</scope>
    <source>
        <strain evidence="5 6">ZYL</strain>
    </source>
</reference>
<protein>
    <submittedName>
        <fullName evidence="5">Aldehyde-activating protein</fullName>
    </submittedName>
</protein>
<name>A0A2G4YNL3_9PROT</name>
<dbReference type="Pfam" id="PF04828">
    <property type="entry name" value="GFA"/>
    <property type="match status" value="1"/>
</dbReference>
<dbReference type="PANTHER" id="PTHR28620:SF1">
    <property type="entry name" value="CENP-V_GFA DOMAIN-CONTAINING PROTEIN"/>
    <property type="match status" value="1"/>
</dbReference>
<dbReference type="AlphaFoldDB" id="A0A2G4YNL3"/>
<evidence type="ECO:0000313" key="6">
    <source>
        <dbReference type="Proteomes" id="UP000229730"/>
    </source>
</evidence>
<evidence type="ECO:0000259" key="4">
    <source>
        <dbReference type="PROSITE" id="PS51891"/>
    </source>
</evidence>
<dbReference type="EMBL" id="PDEM01000031">
    <property type="protein sequence ID" value="PHZ83900.1"/>
    <property type="molecule type" value="Genomic_DNA"/>
</dbReference>
<comment type="caution">
    <text evidence="5">The sequence shown here is derived from an EMBL/GenBank/DDBJ whole genome shotgun (WGS) entry which is preliminary data.</text>
</comment>
<dbReference type="RefSeq" id="WP_099474996.1">
    <property type="nucleotide sequence ID" value="NZ_CP041025.1"/>
</dbReference>
<comment type="similarity">
    <text evidence="1">Belongs to the Gfa family.</text>
</comment>
<keyword evidence="2" id="KW-0479">Metal-binding</keyword>
<dbReference type="Gene3D" id="2.170.150.70">
    <property type="match status" value="1"/>
</dbReference>
<sequence length="115" mass="12969">MTHYKGSCHCGAVAFEIDGDIENVIECNCSICIRRGHKLWFVNKADMKFSTDEEALQGYQFGKKHITHRFCKTCGTPMFSDGAFEDYIKAGINLRCIEDLDLEALTCIQYDGASK</sequence>
<evidence type="ECO:0000256" key="1">
    <source>
        <dbReference type="ARBA" id="ARBA00005495"/>
    </source>
</evidence>
<dbReference type="InterPro" id="IPR006913">
    <property type="entry name" value="CENP-V/GFA"/>
</dbReference>
<dbReference type="InterPro" id="IPR052355">
    <property type="entry name" value="CENP-V-like"/>
</dbReference>
<dbReference type="GO" id="GO:0046872">
    <property type="term" value="F:metal ion binding"/>
    <property type="evidence" value="ECO:0007669"/>
    <property type="project" value="UniProtKB-KW"/>
</dbReference>
<dbReference type="GO" id="GO:0016846">
    <property type="term" value="F:carbon-sulfur lyase activity"/>
    <property type="evidence" value="ECO:0007669"/>
    <property type="project" value="InterPro"/>
</dbReference>
<proteinExistence type="inferred from homology"/>
<keyword evidence="3" id="KW-0862">Zinc</keyword>
<dbReference type="SUPFAM" id="SSF51316">
    <property type="entry name" value="Mss4-like"/>
    <property type="match status" value="1"/>
</dbReference>
<gene>
    <name evidence="5" type="ORF">CRD36_14710</name>
</gene>
<dbReference type="OrthoDB" id="9805575at2"/>